<evidence type="ECO:0000259" key="14">
    <source>
        <dbReference type="PROSITE" id="PS50110"/>
    </source>
</evidence>
<feature type="domain" description="Response regulatory" evidence="14">
    <location>
        <begin position="3"/>
        <end position="116"/>
    </location>
</feature>
<dbReference type="CDD" id="cd17574">
    <property type="entry name" value="REC_OmpR"/>
    <property type="match status" value="1"/>
</dbReference>
<keyword evidence="3 12" id="KW-0597">Phosphoprotein</keyword>
<name>A0ABZ2N3P7_9BACI</name>
<keyword evidence="7 13" id="KW-0238">DNA-binding</keyword>
<sequence>MVRILVAEDDPNIQRLLKIYLEPEGFDVIEAYDGKEALDKIFELQPELLVLDIMMPKMDGIEVCKEVRTFSQLPILMVTARGERMDKLNGFQNGADDYIVKPFDPMELLMRVKALLRRYRISWSHHLQLGQVLLDKLALTVSMDSQSIVLPQKEFELLFRLASYPGKIFTRAQLIEQIWGMDYEGDERTVDVHIKRVRERTRQMNEDFKIVTVRGLGYRLEVMS</sequence>
<evidence type="ECO:0000256" key="3">
    <source>
        <dbReference type="ARBA" id="ARBA00022553"/>
    </source>
</evidence>
<proteinExistence type="predicted"/>
<evidence type="ECO:0000256" key="10">
    <source>
        <dbReference type="ARBA" id="ARBA00037471"/>
    </source>
</evidence>
<dbReference type="CDD" id="cd00383">
    <property type="entry name" value="trans_reg_C"/>
    <property type="match status" value="1"/>
</dbReference>
<organism evidence="16 17">
    <name type="scientific">Bacillus kandeliae</name>
    <dbReference type="NCBI Taxonomy" id="3129297"/>
    <lineage>
        <taxon>Bacteria</taxon>
        <taxon>Bacillati</taxon>
        <taxon>Bacillota</taxon>
        <taxon>Bacilli</taxon>
        <taxon>Bacillales</taxon>
        <taxon>Bacillaceae</taxon>
        <taxon>Bacillus</taxon>
    </lineage>
</organism>
<evidence type="ECO:0000256" key="5">
    <source>
        <dbReference type="ARBA" id="ARBA00023015"/>
    </source>
</evidence>
<evidence type="ECO:0000256" key="9">
    <source>
        <dbReference type="ARBA" id="ARBA00023163"/>
    </source>
</evidence>
<dbReference type="SMART" id="SM00448">
    <property type="entry name" value="REC"/>
    <property type="match status" value="1"/>
</dbReference>
<keyword evidence="17" id="KW-1185">Reference proteome</keyword>
<dbReference type="Gene3D" id="1.10.10.10">
    <property type="entry name" value="Winged helix-like DNA-binding domain superfamily/Winged helix DNA-binding domain"/>
    <property type="match status" value="1"/>
</dbReference>
<dbReference type="SUPFAM" id="SSF52172">
    <property type="entry name" value="CheY-like"/>
    <property type="match status" value="1"/>
</dbReference>
<comment type="function">
    <text evidence="10">Member of the two-component regulatory system HssS/HssR involved in intracellular heme homeostasis and tempering of staphylococcal virulence. Phosphorylated HssR binds to a direct repeat sequence within hrtAB promoter and activates the expression of hrtAB, an efflux pump, in response to extracellular heme, hemin, hemoglobin or blood.</text>
</comment>
<protein>
    <recommendedName>
        <fullName evidence="11">Heme response regulator HssR</fullName>
    </recommendedName>
</protein>
<comment type="subcellular location">
    <subcellularLocation>
        <location evidence="1">Cytoplasm</location>
    </subcellularLocation>
</comment>
<evidence type="ECO:0000256" key="1">
    <source>
        <dbReference type="ARBA" id="ARBA00004496"/>
    </source>
</evidence>
<dbReference type="SMART" id="SM00862">
    <property type="entry name" value="Trans_reg_C"/>
    <property type="match status" value="1"/>
</dbReference>
<evidence type="ECO:0000256" key="13">
    <source>
        <dbReference type="PROSITE-ProRule" id="PRU01091"/>
    </source>
</evidence>
<keyword evidence="5" id="KW-0805">Transcription regulation</keyword>
<dbReference type="InterPro" id="IPR039420">
    <property type="entry name" value="WalR-like"/>
</dbReference>
<keyword evidence="2" id="KW-0963">Cytoplasm</keyword>
<dbReference type="EMBL" id="CP147404">
    <property type="protein sequence ID" value="WXB92241.1"/>
    <property type="molecule type" value="Genomic_DNA"/>
</dbReference>
<evidence type="ECO:0000256" key="11">
    <source>
        <dbReference type="ARBA" id="ARBA00039976"/>
    </source>
</evidence>
<evidence type="ECO:0000256" key="2">
    <source>
        <dbReference type="ARBA" id="ARBA00022490"/>
    </source>
</evidence>
<dbReference type="InterPro" id="IPR011006">
    <property type="entry name" value="CheY-like_superfamily"/>
</dbReference>
<dbReference type="Pfam" id="PF00072">
    <property type="entry name" value="Response_reg"/>
    <property type="match status" value="1"/>
</dbReference>
<dbReference type="InterPro" id="IPR001867">
    <property type="entry name" value="OmpR/PhoB-type_DNA-bd"/>
</dbReference>
<evidence type="ECO:0000256" key="4">
    <source>
        <dbReference type="ARBA" id="ARBA00023012"/>
    </source>
</evidence>
<keyword evidence="4" id="KW-0902">Two-component regulatory system</keyword>
<feature type="DNA-binding region" description="OmpR/PhoB-type" evidence="13">
    <location>
        <begin position="124"/>
        <end position="222"/>
    </location>
</feature>
<keyword evidence="9" id="KW-0804">Transcription</keyword>
<dbReference type="Proteomes" id="UP001387364">
    <property type="component" value="Chromosome"/>
</dbReference>
<accession>A0ABZ2N3P7</accession>
<dbReference type="PROSITE" id="PS51755">
    <property type="entry name" value="OMPR_PHOB"/>
    <property type="match status" value="1"/>
</dbReference>
<keyword evidence="8" id="KW-0010">Activator</keyword>
<dbReference type="RefSeq" id="WP_338750529.1">
    <property type="nucleotide sequence ID" value="NZ_CP147404.1"/>
</dbReference>
<dbReference type="InterPro" id="IPR001789">
    <property type="entry name" value="Sig_transdc_resp-reg_receiver"/>
</dbReference>
<evidence type="ECO:0000259" key="15">
    <source>
        <dbReference type="PROSITE" id="PS51755"/>
    </source>
</evidence>
<dbReference type="PROSITE" id="PS50110">
    <property type="entry name" value="RESPONSE_REGULATORY"/>
    <property type="match status" value="1"/>
</dbReference>
<dbReference type="PANTHER" id="PTHR48111:SF49">
    <property type="entry name" value="HEME RESPONSE REGULATOR HSSR"/>
    <property type="match status" value="1"/>
</dbReference>
<reference evidence="16 17" key="1">
    <citation type="submission" date="2024-02" db="EMBL/GenBank/DDBJ databases">
        <title>Seven novel Bacillus-like species.</title>
        <authorList>
            <person name="Liu G."/>
        </authorList>
    </citation>
    <scope>NUCLEOTIDE SEQUENCE [LARGE SCALE GENOMIC DNA]</scope>
    <source>
        <strain evidence="16 17">FJAT-52991</strain>
    </source>
</reference>
<evidence type="ECO:0000256" key="8">
    <source>
        <dbReference type="ARBA" id="ARBA00023159"/>
    </source>
</evidence>
<keyword evidence="6" id="KW-0843">Virulence</keyword>
<dbReference type="InterPro" id="IPR036388">
    <property type="entry name" value="WH-like_DNA-bd_sf"/>
</dbReference>
<feature type="domain" description="OmpR/PhoB-type" evidence="15">
    <location>
        <begin position="124"/>
        <end position="222"/>
    </location>
</feature>
<evidence type="ECO:0000256" key="7">
    <source>
        <dbReference type="ARBA" id="ARBA00023125"/>
    </source>
</evidence>
<evidence type="ECO:0000313" key="17">
    <source>
        <dbReference type="Proteomes" id="UP001387364"/>
    </source>
</evidence>
<dbReference type="Gene3D" id="3.40.50.2300">
    <property type="match status" value="1"/>
</dbReference>
<dbReference type="Gene3D" id="6.10.250.690">
    <property type="match status" value="1"/>
</dbReference>
<feature type="modified residue" description="4-aspartylphosphate" evidence="12">
    <location>
        <position position="52"/>
    </location>
</feature>
<dbReference type="Pfam" id="PF00486">
    <property type="entry name" value="Trans_reg_C"/>
    <property type="match status" value="1"/>
</dbReference>
<evidence type="ECO:0000313" key="16">
    <source>
        <dbReference type="EMBL" id="WXB92241.1"/>
    </source>
</evidence>
<evidence type="ECO:0000256" key="6">
    <source>
        <dbReference type="ARBA" id="ARBA00023026"/>
    </source>
</evidence>
<evidence type="ECO:0000256" key="12">
    <source>
        <dbReference type="PROSITE-ProRule" id="PRU00169"/>
    </source>
</evidence>
<gene>
    <name evidence="16" type="ORF">WDJ61_13380</name>
</gene>
<dbReference type="PANTHER" id="PTHR48111">
    <property type="entry name" value="REGULATOR OF RPOS"/>
    <property type="match status" value="1"/>
</dbReference>